<feature type="compositionally biased region" description="Low complexity" evidence="1">
    <location>
        <begin position="45"/>
        <end position="70"/>
    </location>
</feature>
<dbReference type="Proteomes" id="UP000216867">
    <property type="component" value="Unassembled WGS sequence"/>
</dbReference>
<accession>A0A269ZCD8</accession>
<evidence type="ECO:0000313" key="2">
    <source>
        <dbReference type="EMBL" id="PAK95452.1"/>
    </source>
</evidence>
<sequence>MSISRPFLRTVPMRWSSVLSPPMPWAVRAMGPKAESVISDPEAFSASAPRAGRSVSAGSGSDVGAVAGDACPGSGERSSVVGHRGVRGDADRLGGCGDPLGDIGDVADAFEVER</sequence>
<comment type="caution">
    <text evidence="2">The sequence shown here is derived from an EMBL/GenBank/DDBJ whole genome shotgun (WGS) entry which is preliminary data.</text>
</comment>
<dbReference type="AlphaFoldDB" id="A0A269ZCD8"/>
<evidence type="ECO:0000256" key="1">
    <source>
        <dbReference type="SAM" id="MobiDB-lite"/>
    </source>
</evidence>
<reference evidence="2 3" key="1">
    <citation type="submission" date="2017-04" db="EMBL/GenBank/DDBJ databases">
        <title>Kefir bacterial isolates.</title>
        <authorList>
            <person name="Kim Y."/>
            <person name="Blasche S."/>
            <person name="Patil K.R."/>
        </authorList>
    </citation>
    <scope>NUCLEOTIDE SEQUENCE [LARGE SCALE GENOMIC DNA]</scope>
    <source>
        <strain evidence="2 3">OG2</strain>
    </source>
</reference>
<evidence type="ECO:0000313" key="3">
    <source>
        <dbReference type="Proteomes" id="UP000216867"/>
    </source>
</evidence>
<name>A0A269ZCD8_9MICO</name>
<protein>
    <submittedName>
        <fullName evidence="2">Uncharacterized protein</fullName>
    </submittedName>
</protein>
<dbReference type="EMBL" id="NCWY01000007">
    <property type="protein sequence ID" value="PAK95452.1"/>
    <property type="molecule type" value="Genomic_DNA"/>
</dbReference>
<gene>
    <name evidence="2" type="ORF">B8X04_09240</name>
</gene>
<proteinExistence type="predicted"/>
<organism evidence="2 3">
    <name type="scientific">Brevibacterium casei</name>
    <dbReference type="NCBI Taxonomy" id="33889"/>
    <lineage>
        <taxon>Bacteria</taxon>
        <taxon>Bacillati</taxon>
        <taxon>Actinomycetota</taxon>
        <taxon>Actinomycetes</taxon>
        <taxon>Micrococcales</taxon>
        <taxon>Brevibacteriaceae</taxon>
        <taxon>Brevibacterium</taxon>
    </lineage>
</organism>
<feature type="region of interest" description="Disordered" evidence="1">
    <location>
        <begin position="41"/>
        <end position="98"/>
    </location>
</feature>